<dbReference type="AlphaFoldDB" id="A0A1V6LZQ0"/>
<dbReference type="Proteomes" id="UP000242219">
    <property type="component" value="Unassembled WGS sequence"/>
</dbReference>
<feature type="transmembrane region" description="Helical" evidence="1">
    <location>
        <begin position="75"/>
        <end position="95"/>
    </location>
</feature>
<dbReference type="EMBL" id="MJUW02000082">
    <property type="protein sequence ID" value="OQD45577.1"/>
    <property type="molecule type" value="Genomic_DNA"/>
</dbReference>
<keyword evidence="1" id="KW-0812">Transmembrane</keyword>
<sequence>MFKQKKVVENGIIKYIDGGRATVEVIQQNLQECKSCSGCVETGNKRNFFEVDVLPGLHVGQRVTFQTITHSPYKGMLLIFILPLISLVVGSLIGQKFRFLYLNSQDVRMICCGFMFFILSILVVSIYEKMTRNKKQIHREIISTDTQNDVTLTPG</sequence>
<evidence type="ECO:0000313" key="3">
    <source>
        <dbReference type="Proteomes" id="UP000242219"/>
    </source>
</evidence>
<feature type="transmembrane region" description="Helical" evidence="1">
    <location>
        <begin position="107"/>
        <end position="127"/>
    </location>
</feature>
<keyword evidence="3" id="KW-1185">Reference proteome</keyword>
<dbReference type="PANTHER" id="PTHR35867">
    <property type="entry name" value="PROTEIN RSEC"/>
    <property type="match status" value="1"/>
</dbReference>
<reference evidence="2 3" key="1">
    <citation type="journal article" date="2016" name="Genome Announc.">
        <title>Draft Genome Sequence of the Anaerobic Ammonium-Oxidizing Bacterium 'Candidatus Brocadia sp. 40'.</title>
        <authorList>
            <person name="Ali M."/>
            <person name="Haroon M.F."/>
            <person name="Narita Y."/>
            <person name="Zhang L."/>
            <person name="Rangel Shaw D."/>
            <person name="Okabe S."/>
            <person name="Saikaly P.E."/>
        </authorList>
    </citation>
    <scope>NUCLEOTIDE SEQUENCE [LARGE SCALE GENOMIC DNA]</scope>
    <source>
        <strain evidence="2 3">40</strain>
    </source>
</reference>
<keyword evidence="1" id="KW-0472">Membrane</keyword>
<evidence type="ECO:0000313" key="2">
    <source>
        <dbReference type="EMBL" id="OQD45577.1"/>
    </source>
</evidence>
<organism evidence="2 3">
    <name type="scientific">Candidatus Brocadia sapporoensis</name>
    <dbReference type="NCBI Taxonomy" id="392547"/>
    <lineage>
        <taxon>Bacteria</taxon>
        <taxon>Pseudomonadati</taxon>
        <taxon>Planctomycetota</taxon>
        <taxon>Candidatus Brocadiia</taxon>
        <taxon>Candidatus Brocadiales</taxon>
        <taxon>Candidatus Brocadiaceae</taxon>
        <taxon>Candidatus Brocadia</taxon>
    </lineage>
</organism>
<comment type="caution">
    <text evidence="2">The sequence shown here is derived from an EMBL/GenBank/DDBJ whole genome shotgun (WGS) entry which is preliminary data.</text>
</comment>
<gene>
    <name evidence="2" type="ORF">BIY37_07680</name>
</gene>
<protein>
    <submittedName>
        <fullName evidence="2">Uncharacterized protein</fullName>
    </submittedName>
</protein>
<name>A0A1V6LZQ0_9BACT</name>
<proteinExistence type="predicted"/>
<accession>A0A1V6LZQ0</accession>
<keyword evidence="1" id="KW-1133">Transmembrane helix</keyword>
<dbReference type="InterPro" id="IPR007359">
    <property type="entry name" value="SigmaE_reg_RseC_MucC"/>
</dbReference>
<dbReference type="PANTHER" id="PTHR35867:SF1">
    <property type="entry name" value="PROTEIN RSEC"/>
    <property type="match status" value="1"/>
</dbReference>
<evidence type="ECO:0000256" key="1">
    <source>
        <dbReference type="SAM" id="Phobius"/>
    </source>
</evidence>
<dbReference type="RefSeq" id="WP_070067236.1">
    <property type="nucleotide sequence ID" value="NZ_MJUW02000082.1"/>
</dbReference>
<dbReference type="Pfam" id="PF04246">
    <property type="entry name" value="RseC_MucC"/>
    <property type="match status" value="1"/>
</dbReference>